<sequence>MAQKDHANVAAADQDLRNALIRTNLALLQREIREKKDWYTTRRVVVRKRNGRIHLSRLGSRQQSHGSGGYIYDEEEEEESQINGFTLVDEPLSPTRSASSSFSSGSSSNFA</sequence>
<keyword evidence="2" id="KW-1185">Reference proteome</keyword>
<proteinExistence type="predicted"/>
<gene>
    <name evidence="1" type="ORF">F4820DRAFT_447041</name>
</gene>
<evidence type="ECO:0000313" key="1">
    <source>
        <dbReference type="EMBL" id="KAI4866502.1"/>
    </source>
</evidence>
<evidence type="ECO:0000313" key="2">
    <source>
        <dbReference type="Proteomes" id="UP001497700"/>
    </source>
</evidence>
<comment type="caution">
    <text evidence="1">The sequence shown here is derived from an EMBL/GenBank/DDBJ whole genome shotgun (WGS) entry which is preliminary data.</text>
</comment>
<dbReference type="EMBL" id="MU393458">
    <property type="protein sequence ID" value="KAI4866502.1"/>
    <property type="molecule type" value="Genomic_DNA"/>
</dbReference>
<reference evidence="1 2" key="1">
    <citation type="journal article" date="2022" name="New Phytol.">
        <title>Ecological generalism drives hyperdiversity of secondary metabolite gene clusters in xylarialean endophytes.</title>
        <authorList>
            <person name="Franco M.E.E."/>
            <person name="Wisecaver J.H."/>
            <person name="Arnold A.E."/>
            <person name="Ju Y.M."/>
            <person name="Slot J.C."/>
            <person name="Ahrendt S."/>
            <person name="Moore L.P."/>
            <person name="Eastman K.E."/>
            <person name="Scott K."/>
            <person name="Konkel Z."/>
            <person name="Mondo S.J."/>
            <person name="Kuo A."/>
            <person name="Hayes R.D."/>
            <person name="Haridas S."/>
            <person name="Andreopoulos B."/>
            <person name="Riley R."/>
            <person name="LaButti K."/>
            <person name="Pangilinan J."/>
            <person name="Lipzen A."/>
            <person name="Amirebrahimi M."/>
            <person name="Yan J."/>
            <person name="Adam C."/>
            <person name="Keymanesh K."/>
            <person name="Ng V."/>
            <person name="Louie K."/>
            <person name="Northen T."/>
            <person name="Drula E."/>
            <person name="Henrissat B."/>
            <person name="Hsieh H.M."/>
            <person name="Youens-Clark K."/>
            <person name="Lutzoni F."/>
            <person name="Miadlikowska J."/>
            <person name="Eastwood D.C."/>
            <person name="Hamelin R.C."/>
            <person name="Grigoriev I.V."/>
            <person name="U'Ren J.M."/>
        </authorList>
    </citation>
    <scope>NUCLEOTIDE SEQUENCE [LARGE SCALE GENOMIC DNA]</scope>
    <source>
        <strain evidence="1 2">CBS 119005</strain>
    </source>
</reference>
<accession>A0ACB9Z4V1</accession>
<protein>
    <submittedName>
        <fullName evidence="1">Uncharacterized protein</fullName>
    </submittedName>
</protein>
<organism evidence="1 2">
    <name type="scientific">Hypoxylon rubiginosum</name>
    <dbReference type="NCBI Taxonomy" id="110542"/>
    <lineage>
        <taxon>Eukaryota</taxon>
        <taxon>Fungi</taxon>
        <taxon>Dikarya</taxon>
        <taxon>Ascomycota</taxon>
        <taxon>Pezizomycotina</taxon>
        <taxon>Sordariomycetes</taxon>
        <taxon>Xylariomycetidae</taxon>
        <taxon>Xylariales</taxon>
        <taxon>Hypoxylaceae</taxon>
        <taxon>Hypoxylon</taxon>
    </lineage>
</organism>
<dbReference type="Proteomes" id="UP001497700">
    <property type="component" value="Unassembled WGS sequence"/>
</dbReference>
<name>A0ACB9Z4V1_9PEZI</name>